<gene>
    <name evidence="4" type="ORF">HERILL_LOCUS10530</name>
</gene>
<dbReference type="EMBL" id="LR899012">
    <property type="protein sequence ID" value="CAD7087853.1"/>
    <property type="molecule type" value="Genomic_DNA"/>
</dbReference>
<name>A0A7R8UVL1_HERIL</name>
<dbReference type="Proteomes" id="UP000594454">
    <property type="component" value="Chromosome 4"/>
</dbReference>
<dbReference type="GO" id="GO:0045046">
    <property type="term" value="P:protein import into peroxisome membrane"/>
    <property type="evidence" value="ECO:0007669"/>
    <property type="project" value="TreeGrafter"/>
</dbReference>
<organism evidence="4 5">
    <name type="scientific">Hermetia illucens</name>
    <name type="common">Black soldier fly</name>
    <dbReference type="NCBI Taxonomy" id="343691"/>
    <lineage>
        <taxon>Eukaryota</taxon>
        <taxon>Metazoa</taxon>
        <taxon>Ecdysozoa</taxon>
        <taxon>Arthropoda</taxon>
        <taxon>Hexapoda</taxon>
        <taxon>Insecta</taxon>
        <taxon>Pterygota</taxon>
        <taxon>Neoptera</taxon>
        <taxon>Endopterygota</taxon>
        <taxon>Diptera</taxon>
        <taxon>Brachycera</taxon>
        <taxon>Stratiomyomorpha</taxon>
        <taxon>Stratiomyidae</taxon>
        <taxon>Hermetiinae</taxon>
        <taxon>Hermetia</taxon>
    </lineage>
</organism>
<proteinExistence type="inferred from homology"/>
<evidence type="ECO:0000256" key="2">
    <source>
        <dbReference type="ARBA" id="ARBA00029688"/>
    </source>
</evidence>
<dbReference type="PANTHER" id="PTHR12774:SF2">
    <property type="entry name" value="PEROXISOMAL BIOGENESIS FACTOR 19"/>
    <property type="match status" value="1"/>
</dbReference>
<feature type="region of interest" description="Disordered" evidence="3">
    <location>
        <begin position="22"/>
        <end position="68"/>
    </location>
</feature>
<evidence type="ECO:0000313" key="4">
    <source>
        <dbReference type="EMBL" id="CAD7087853.1"/>
    </source>
</evidence>
<dbReference type="Pfam" id="PF04614">
    <property type="entry name" value="Pex19"/>
    <property type="match status" value="1"/>
</dbReference>
<evidence type="ECO:0000256" key="1">
    <source>
        <dbReference type="ARBA" id="ARBA00006326"/>
    </source>
</evidence>
<dbReference type="Gene3D" id="1.20.120.900">
    <property type="entry name" value="Pex19, mPTS binding domain"/>
    <property type="match status" value="1"/>
</dbReference>
<protein>
    <recommendedName>
        <fullName evidence="2">Peroxin-19</fullName>
    </recommendedName>
</protein>
<keyword evidence="5" id="KW-1185">Reference proteome</keyword>
<dbReference type="FunCoup" id="A0A7R8UVL1">
    <property type="interactions" value="2004"/>
</dbReference>
<dbReference type="InterPro" id="IPR006708">
    <property type="entry name" value="Pex19"/>
</dbReference>
<dbReference type="AlphaFoldDB" id="A0A7R8UVL1"/>
<feature type="compositionally biased region" description="Basic and acidic residues" evidence="3">
    <location>
        <begin position="22"/>
        <end position="48"/>
    </location>
</feature>
<reference evidence="4 5" key="1">
    <citation type="submission" date="2020-11" db="EMBL/GenBank/DDBJ databases">
        <authorList>
            <person name="Wallbank WR R."/>
            <person name="Pardo Diaz C."/>
            <person name="Kozak K."/>
            <person name="Martin S."/>
            <person name="Jiggins C."/>
            <person name="Moest M."/>
            <person name="Warren A I."/>
            <person name="Generalovic N T."/>
            <person name="Byers J.R.P. K."/>
            <person name="Montejo-Kovacevich G."/>
            <person name="Yen C E."/>
        </authorList>
    </citation>
    <scope>NUCLEOTIDE SEQUENCE [LARGE SCALE GENOMIC DNA]</scope>
</reference>
<accession>A0A7R8UVL1</accession>
<dbReference type="InterPro" id="IPR038322">
    <property type="entry name" value="Pex19_C_sf"/>
</dbReference>
<dbReference type="GO" id="GO:0033328">
    <property type="term" value="F:peroxisome membrane targeting sequence binding"/>
    <property type="evidence" value="ECO:0007669"/>
    <property type="project" value="TreeGrafter"/>
</dbReference>
<dbReference type="OrthoDB" id="21292at2759"/>
<evidence type="ECO:0000256" key="3">
    <source>
        <dbReference type="SAM" id="MobiDB-lite"/>
    </source>
</evidence>
<dbReference type="GO" id="GO:0005778">
    <property type="term" value="C:peroxisomal membrane"/>
    <property type="evidence" value="ECO:0007669"/>
    <property type="project" value="TreeGrafter"/>
</dbReference>
<sequence length="290" mass="31900">MTGFRGEPYRVESYDFVCREMSDDKKAKPDVDEKELNDLLDNALKDFDSAQPGRSAPSGSSVGGGVADADATEMWNDDFFAEQAKLLGERVNAMFGEGASGPSEEQIQVGFQRMAEAAAMALQGAESDAGQKYADSIKETLKGLKEGVDELQAPVSENDLANMFSNVNLEGEGEGDLNPFLPFMQGMMQTLLSPEILLPSMKELSEKFPQYLEENGDKIDAADKERYEKQQELFAVICKDLEEEKPDDSANVKKERFGRVLQNMQKLHEYGQPPADLIGDVEGGAQCPLM</sequence>
<dbReference type="InParanoid" id="A0A7R8UVL1"/>
<evidence type="ECO:0000313" key="5">
    <source>
        <dbReference type="Proteomes" id="UP000594454"/>
    </source>
</evidence>
<dbReference type="PANTHER" id="PTHR12774">
    <property type="entry name" value="PEROXISOMAL BIOGENESIS FACTOR 19"/>
    <property type="match status" value="1"/>
</dbReference>
<comment type="similarity">
    <text evidence="1">Belongs to the peroxin-19 family.</text>
</comment>